<protein>
    <submittedName>
        <fullName evidence="3">Uncharacterized protein</fullName>
    </submittedName>
</protein>
<evidence type="ECO:0000313" key="4">
    <source>
        <dbReference type="Proteomes" id="UP000613266"/>
    </source>
</evidence>
<keyword evidence="4" id="KW-1185">Reference proteome</keyword>
<reference evidence="3" key="1">
    <citation type="submission" date="2020-12" db="EMBL/GenBank/DDBJ databases">
        <title>The genome sequence of Inhella sp. 1Y17.</title>
        <authorList>
            <person name="Liu Y."/>
        </authorList>
    </citation>
    <scope>NUCLEOTIDE SEQUENCE</scope>
    <source>
        <strain evidence="3">1Y17</strain>
    </source>
</reference>
<sequence>MRSAPRWGLALLLAGLSPAAWAHGGSDWMLAVAVSYSAVLLGMGAGLWAVWRPGPGLLRLLALYALALLGLAVWMGADDWPLTLGLIAIGCVLFSGAYGCLRWVGRWLRRPRP</sequence>
<feature type="transmembrane region" description="Helical" evidence="1">
    <location>
        <begin position="32"/>
        <end position="50"/>
    </location>
</feature>
<organism evidence="3 4">
    <name type="scientific">Inhella proteolytica</name>
    <dbReference type="NCBI Taxonomy" id="2795029"/>
    <lineage>
        <taxon>Bacteria</taxon>
        <taxon>Pseudomonadati</taxon>
        <taxon>Pseudomonadota</taxon>
        <taxon>Betaproteobacteria</taxon>
        <taxon>Burkholderiales</taxon>
        <taxon>Sphaerotilaceae</taxon>
        <taxon>Inhella</taxon>
    </lineage>
</organism>
<keyword evidence="2" id="KW-0732">Signal</keyword>
<keyword evidence="1" id="KW-0812">Transmembrane</keyword>
<accession>A0A931NIR5</accession>
<feature type="chain" id="PRO_5037922093" evidence="2">
    <location>
        <begin position="23"/>
        <end position="113"/>
    </location>
</feature>
<evidence type="ECO:0000313" key="3">
    <source>
        <dbReference type="EMBL" id="MBH9578299.1"/>
    </source>
</evidence>
<comment type="caution">
    <text evidence="3">The sequence shown here is derived from an EMBL/GenBank/DDBJ whole genome shotgun (WGS) entry which is preliminary data.</text>
</comment>
<keyword evidence="1" id="KW-0472">Membrane</keyword>
<feature type="transmembrane region" description="Helical" evidence="1">
    <location>
        <begin position="57"/>
        <end position="77"/>
    </location>
</feature>
<dbReference type="RefSeq" id="WP_198112070.1">
    <property type="nucleotide sequence ID" value="NZ_JAEDAK010000011.1"/>
</dbReference>
<keyword evidence="1" id="KW-1133">Transmembrane helix</keyword>
<name>A0A931NIR5_9BURK</name>
<feature type="signal peptide" evidence="2">
    <location>
        <begin position="1"/>
        <end position="22"/>
    </location>
</feature>
<gene>
    <name evidence="3" type="ORF">I7X39_15520</name>
</gene>
<feature type="transmembrane region" description="Helical" evidence="1">
    <location>
        <begin position="83"/>
        <end position="104"/>
    </location>
</feature>
<evidence type="ECO:0000256" key="2">
    <source>
        <dbReference type="SAM" id="SignalP"/>
    </source>
</evidence>
<dbReference type="EMBL" id="JAEDAK010000011">
    <property type="protein sequence ID" value="MBH9578299.1"/>
    <property type="molecule type" value="Genomic_DNA"/>
</dbReference>
<dbReference type="Proteomes" id="UP000613266">
    <property type="component" value="Unassembled WGS sequence"/>
</dbReference>
<dbReference type="AlphaFoldDB" id="A0A931NIR5"/>
<evidence type="ECO:0000256" key="1">
    <source>
        <dbReference type="SAM" id="Phobius"/>
    </source>
</evidence>
<proteinExistence type="predicted"/>